<organism evidence="2 3">
    <name type="scientific">Cirrhinus mrigala</name>
    <name type="common">Mrigala</name>
    <dbReference type="NCBI Taxonomy" id="683832"/>
    <lineage>
        <taxon>Eukaryota</taxon>
        <taxon>Metazoa</taxon>
        <taxon>Chordata</taxon>
        <taxon>Craniata</taxon>
        <taxon>Vertebrata</taxon>
        <taxon>Euteleostomi</taxon>
        <taxon>Actinopterygii</taxon>
        <taxon>Neopterygii</taxon>
        <taxon>Teleostei</taxon>
        <taxon>Ostariophysi</taxon>
        <taxon>Cypriniformes</taxon>
        <taxon>Cyprinidae</taxon>
        <taxon>Labeoninae</taxon>
        <taxon>Labeonini</taxon>
        <taxon>Cirrhinus</taxon>
    </lineage>
</organism>
<keyword evidence="3" id="KW-1185">Reference proteome</keyword>
<feature type="non-terminal residue" evidence="2">
    <location>
        <position position="1"/>
    </location>
</feature>
<dbReference type="EMBL" id="JAMKFB020000007">
    <property type="protein sequence ID" value="KAL0188500.1"/>
    <property type="molecule type" value="Genomic_DNA"/>
</dbReference>
<feature type="compositionally biased region" description="Low complexity" evidence="1">
    <location>
        <begin position="57"/>
        <end position="69"/>
    </location>
</feature>
<evidence type="ECO:0000256" key="1">
    <source>
        <dbReference type="SAM" id="MobiDB-lite"/>
    </source>
</evidence>
<accession>A0ABD0QRZ9</accession>
<comment type="caution">
    <text evidence="2">The sequence shown here is derived from an EMBL/GenBank/DDBJ whole genome shotgun (WGS) entry which is preliminary data.</text>
</comment>
<gene>
    <name evidence="2" type="ORF">M9458_015599</name>
</gene>
<feature type="non-terminal residue" evidence="2">
    <location>
        <position position="84"/>
    </location>
</feature>
<dbReference type="AlphaFoldDB" id="A0ABD0QRZ9"/>
<dbReference type="Proteomes" id="UP001529510">
    <property type="component" value="Unassembled WGS sequence"/>
</dbReference>
<feature type="compositionally biased region" description="Pro residues" evidence="1">
    <location>
        <begin position="43"/>
        <end position="56"/>
    </location>
</feature>
<evidence type="ECO:0000313" key="3">
    <source>
        <dbReference type="Proteomes" id="UP001529510"/>
    </source>
</evidence>
<reference evidence="2 3" key="1">
    <citation type="submission" date="2024-05" db="EMBL/GenBank/DDBJ databases">
        <title>Genome sequencing and assembly of Indian major carp, Cirrhinus mrigala (Hamilton, 1822).</title>
        <authorList>
            <person name="Mohindra V."/>
            <person name="Chowdhury L.M."/>
            <person name="Lal K."/>
            <person name="Jena J.K."/>
        </authorList>
    </citation>
    <scope>NUCLEOTIDE SEQUENCE [LARGE SCALE GENOMIC DNA]</scope>
    <source>
        <strain evidence="2">CM1030</strain>
        <tissue evidence="2">Blood</tissue>
    </source>
</reference>
<feature type="region of interest" description="Disordered" evidence="1">
    <location>
        <begin position="1"/>
        <end position="84"/>
    </location>
</feature>
<evidence type="ECO:0000313" key="2">
    <source>
        <dbReference type="EMBL" id="KAL0188500.1"/>
    </source>
</evidence>
<proteinExistence type="predicted"/>
<name>A0ABD0QRZ9_CIRMR</name>
<sequence>LPHTSKEVLPLRPNPASNGTQPVNIVRPLRPAPSPSLSNIKGPRPPPPISKPPNSPSTPKSVASPQKLSPPKKPLPLNPSRSPL</sequence>
<protein>
    <submittedName>
        <fullName evidence="2">Uncharacterized protein</fullName>
    </submittedName>
</protein>